<dbReference type="Proteomes" id="UP000238288">
    <property type="component" value="Chromosome PCAR9b"/>
</dbReference>
<dbReference type="SMART" id="SM00387">
    <property type="entry name" value="HATPase_c"/>
    <property type="match status" value="1"/>
</dbReference>
<dbReference type="AlphaFoldDB" id="A0A2K4XEP6"/>
<evidence type="ECO:0000256" key="2">
    <source>
        <dbReference type="ARBA" id="ARBA00004651"/>
    </source>
</evidence>
<dbReference type="PRINTS" id="PR00344">
    <property type="entry name" value="BCTRLSENSOR"/>
</dbReference>
<keyword evidence="9 17" id="KW-0418">Kinase</keyword>
<evidence type="ECO:0000256" key="12">
    <source>
        <dbReference type="ARBA" id="ARBA00023012"/>
    </source>
</evidence>
<dbReference type="GeneID" id="93665484"/>
<evidence type="ECO:0000256" key="7">
    <source>
        <dbReference type="ARBA" id="ARBA00022692"/>
    </source>
</evidence>
<dbReference type="Pfam" id="PF02518">
    <property type="entry name" value="HATPase_c"/>
    <property type="match status" value="1"/>
</dbReference>
<evidence type="ECO:0000259" key="15">
    <source>
        <dbReference type="PROSITE" id="PS50109"/>
    </source>
</evidence>
<dbReference type="InterPro" id="IPR003661">
    <property type="entry name" value="HisK_dim/P_dom"/>
</dbReference>
<keyword evidence="6" id="KW-0808">Transferase</keyword>
<dbReference type="Pfam" id="PF00512">
    <property type="entry name" value="HisKA"/>
    <property type="match status" value="1"/>
</dbReference>
<keyword evidence="11 14" id="KW-1133">Transmembrane helix</keyword>
<evidence type="ECO:0000256" key="4">
    <source>
        <dbReference type="ARBA" id="ARBA00022475"/>
    </source>
</evidence>
<evidence type="ECO:0000256" key="3">
    <source>
        <dbReference type="ARBA" id="ARBA00012438"/>
    </source>
</evidence>
<feature type="domain" description="Histidine kinase" evidence="15">
    <location>
        <begin position="258"/>
        <end position="477"/>
    </location>
</feature>
<evidence type="ECO:0000313" key="17">
    <source>
        <dbReference type="EMBL" id="SOU42775.1"/>
    </source>
</evidence>
<evidence type="ECO:0000256" key="13">
    <source>
        <dbReference type="ARBA" id="ARBA00023136"/>
    </source>
</evidence>
<name>A0A2K4XEP6_PSEVC</name>
<dbReference type="PANTHER" id="PTHR45528">
    <property type="entry name" value="SENSOR HISTIDINE KINASE CPXA"/>
    <property type="match status" value="1"/>
</dbReference>
<evidence type="ECO:0000256" key="11">
    <source>
        <dbReference type="ARBA" id="ARBA00022989"/>
    </source>
</evidence>
<keyword evidence="8" id="KW-0547">Nucleotide-binding</keyword>
<evidence type="ECO:0000256" key="6">
    <source>
        <dbReference type="ARBA" id="ARBA00022679"/>
    </source>
</evidence>
<keyword evidence="13 14" id="KW-0472">Membrane</keyword>
<comment type="catalytic activity">
    <reaction evidence="1">
        <text>ATP + protein L-histidine = ADP + protein N-phospho-L-histidine.</text>
        <dbReference type="EC" id="2.7.13.3"/>
    </reaction>
</comment>
<accession>A0A2K4XEP6</accession>
<dbReference type="InterPro" id="IPR005467">
    <property type="entry name" value="His_kinase_dom"/>
</dbReference>
<dbReference type="InterPro" id="IPR003660">
    <property type="entry name" value="HAMP_dom"/>
</dbReference>
<evidence type="ECO:0000256" key="14">
    <source>
        <dbReference type="SAM" id="Phobius"/>
    </source>
</evidence>
<protein>
    <recommendedName>
        <fullName evidence="3">histidine kinase</fullName>
        <ecNumber evidence="3">2.7.13.3</ecNumber>
    </recommendedName>
</protein>
<dbReference type="PANTHER" id="PTHR45528:SF1">
    <property type="entry name" value="SENSOR HISTIDINE KINASE CPXA"/>
    <property type="match status" value="1"/>
</dbReference>
<sequence length="477" mass="54054">MKLIHKFFLAFFITNITLVGLMFVFIYMNFASEFNNFVEKEEQQHLANVKQQLAKVYSQYNSWQGISQSVHLWRSIVAPKSKPVKSKPKSSVASKPLQPTPSLLWINLPADLLKTGQRISLYNAEKQVVVGKPQIADNPHIEPIVINKNTVGWLGLMPSRLVENSPAKAFLTAQFHNYFMITLLVILLAFVMAILLSRHLTKPIKQIVHGTNQLNKGNFSNRITPLTRDELGILTSNVNELANTLEHNQQMRFQWMSDTSHELKTPITVLRSHLLAVQDGVFIADEKRINLLIEQVDNLNHIVDDLAQLVNNDTANLTYHFNKLDLTKVFKLALQNFSARFKERSLTLNNESLIAAPQYFINADKDRLMQLFTNLLENTCRYTHAGGQVNITICKNLKRKEVTLCIQDSAPGVKSEELNKLFERFYRVEKSRNREFGGSGLGLALCQQIVLAHNGDITLGHSALGGLEAKITLPLFE</sequence>
<dbReference type="Pfam" id="PF00672">
    <property type="entry name" value="HAMP"/>
    <property type="match status" value="1"/>
</dbReference>
<dbReference type="SMART" id="SM00304">
    <property type="entry name" value="HAMP"/>
    <property type="match status" value="1"/>
</dbReference>
<dbReference type="PROSITE" id="PS50885">
    <property type="entry name" value="HAMP"/>
    <property type="match status" value="1"/>
</dbReference>
<keyword evidence="5" id="KW-0597">Phosphoprotein</keyword>
<dbReference type="SUPFAM" id="SSF158472">
    <property type="entry name" value="HAMP domain-like"/>
    <property type="match status" value="1"/>
</dbReference>
<dbReference type="EMBL" id="LT965929">
    <property type="protein sequence ID" value="SOU42775.1"/>
    <property type="molecule type" value="Genomic_DNA"/>
</dbReference>
<evidence type="ECO:0000256" key="10">
    <source>
        <dbReference type="ARBA" id="ARBA00022840"/>
    </source>
</evidence>
<dbReference type="Gene3D" id="3.30.565.10">
    <property type="entry name" value="Histidine kinase-like ATPase, C-terminal domain"/>
    <property type="match status" value="1"/>
</dbReference>
<keyword evidence="4" id="KW-1003">Cell membrane</keyword>
<dbReference type="GO" id="GO:0005524">
    <property type="term" value="F:ATP binding"/>
    <property type="evidence" value="ECO:0007669"/>
    <property type="project" value="UniProtKB-KW"/>
</dbReference>
<proteinExistence type="predicted"/>
<dbReference type="InterPro" id="IPR036890">
    <property type="entry name" value="HATPase_C_sf"/>
</dbReference>
<dbReference type="GO" id="GO:0000155">
    <property type="term" value="F:phosphorelay sensor kinase activity"/>
    <property type="evidence" value="ECO:0007669"/>
    <property type="project" value="InterPro"/>
</dbReference>
<dbReference type="InterPro" id="IPR036097">
    <property type="entry name" value="HisK_dim/P_sf"/>
</dbReference>
<feature type="transmembrane region" description="Helical" evidence="14">
    <location>
        <begin position="7"/>
        <end position="28"/>
    </location>
</feature>
<dbReference type="EC" id="2.7.13.3" evidence="3"/>
<dbReference type="GO" id="GO:0005886">
    <property type="term" value="C:plasma membrane"/>
    <property type="evidence" value="ECO:0007669"/>
    <property type="project" value="UniProtKB-SubCell"/>
</dbReference>
<keyword evidence="12" id="KW-0902">Two-component regulatory system</keyword>
<evidence type="ECO:0000256" key="1">
    <source>
        <dbReference type="ARBA" id="ARBA00000085"/>
    </source>
</evidence>
<evidence type="ECO:0000313" key="18">
    <source>
        <dbReference type="Proteomes" id="UP000238288"/>
    </source>
</evidence>
<evidence type="ECO:0000256" key="5">
    <source>
        <dbReference type="ARBA" id="ARBA00022553"/>
    </source>
</evidence>
<dbReference type="RefSeq" id="WP_232007065.1">
    <property type="nucleotide sequence ID" value="NZ_LT965929.1"/>
</dbReference>
<dbReference type="SMART" id="SM00388">
    <property type="entry name" value="HisKA"/>
    <property type="match status" value="1"/>
</dbReference>
<dbReference type="FunFam" id="3.30.565.10:FF:000006">
    <property type="entry name" value="Sensor histidine kinase WalK"/>
    <property type="match status" value="1"/>
</dbReference>
<dbReference type="InterPro" id="IPR004358">
    <property type="entry name" value="Sig_transdc_His_kin-like_C"/>
</dbReference>
<feature type="domain" description="HAMP" evidence="16">
    <location>
        <begin position="198"/>
        <end position="250"/>
    </location>
</feature>
<feature type="transmembrane region" description="Helical" evidence="14">
    <location>
        <begin position="175"/>
        <end position="196"/>
    </location>
</feature>
<dbReference type="Gene3D" id="6.10.340.10">
    <property type="match status" value="1"/>
</dbReference>
<dbReference type="CDD" id="cd00082">
    <property type="entry name" value="HisKA"/>
    <property type="match status" value="1"/>
</dbReference>
<evidence type="ECO:0000259" key="16">
    <source>
        <dbReference type="PROSITE" id="PS50885"/>
    </source>
</evidence>
<keyword evidence="10" id="KW-0067">ATP-binding</keyword>
<gene>
    <name evidence="17" type="ORF">PCAR9_B0300</name>
</gene>
<evidence type="ECO:0000256" key="8">
    <source>
        <dbReference type="ARBA" id="ARBA00022741"/>
    </source>
</evidence>
<keyword evidence="7 14" id="KW-0812">Transmembrane</keyword>
<dbReference type="SUPFAM" id="SSF55874">
    <property type="entry name" value="ATPase domain of HSP90 chaperone/DNA topoisomerase II/histidine kinase"/>
    <property type="match status" value="1"/>
</dbReference>
<organism evidence="17 18">
    <name type="scientific">Pseudoalteromonas carrageenovora IAM 12662</name>
    <dbReference type="NCBI Taxonomy" id="1314868"/>
    <lineage>
        <taxon>Bacteria</taxon>
        <taxon>Pseudomonadati</taxon>
        <taxon>Pseudomonadota</taxon>
        <taxon>Gammaproteobacteria</taxon>
        <taxon>Alteromonadales</taxon>
        <taxon>Pseudoalteromonadaceae</taxon>
        <taxon>Pseudoalteromonas</taxon>
    </lineage>
</organism>
<dbReference type="InterPro" id="IPR050398">
    <property type="entry name" value="HssS/ArlS-like"/>
</dbReference>
<evidence type="ECO:0000256" key="9">
    <source>
        <dbReference type="ARBA" id="ARBA00022777"/>
    </source>
</evidence>
<dbReference type="CDD" id="cd06225">
    <property type="entry name" value="HAMP"/>
    <property type="match status" value="1"/>
</dbReference>
<reference evidence="17 18" key="1">
    <citation type="submission" date="2017-11" db="EMBL/GenBank/DDBJ databases">
        <authorList>
            <person name="Han C.G."/>
        </authorList>
    </citation>
    <scope>NUCLEOTIDE SEQUENCE [LARGE SCALE GENOMIC DNA]</scope>
    <source>
        <strain evidence="18">ATCC 43555</strain>
    </source>
</reference>
<dbReference type="Gene3D" id="1.10.287.130">
    <property type="match status" value="1"/>
</dbReference>
<dbReference type="PROSITE" id="PS50109">
    <property type="entry name" value="HIS_KIN"/>
    <property type="match status" value="1"/>
</dbReference>
<comment type="subcellular location">
    <subcellularLocation>
        <location evidence="2">Cell membrane</location>
        <topology evidence="2">Multi-pass membrane protein</topology>
    </subcellularLocation>
</comment>
<dbReference type="SUPFAM" id="SSF47384">
    <property type="entry name" value="Homodimeric domain of signal transducing histidine kinase"/>
    <property type="match status" value="1"/>
</dbReference>
<dbReference type="InterPro" id="IPR003594">
    <property type="entry name" value="HATPase_dom"/>
</dbReference>